<gene>
    <name evidence="1" type="ORF">ELLFYP34_02602</name>
</gene>
<dbReference type="EMBL" id="CACRTR010000007">
    <property type="protein sequence ID" value="VYU06892.1"/>
    <property type="molecule type" value="Genomic_DNA"/>
</dbReference>
<protein>
    <submittedName>
        <fullName evidence="1">Uncharacterized protein</fullName>
    </submittedName>
</protein>
<organism evidence="1">
    <name type="scientific">Eubacterium limosum</name>
    <dbReference type="NCBI Taxonomy" id="1736"/>
    <lineage>
        <taxon>Bacteria</taxon>
        <taxon>Bacillati</taxon>
        <taxon>Bacillota</taxon>
        <taxon>Clostridia</taxon>
        <taxon>Eubacteriales</taxon>
        <taxon>Eubacteriaceae</taxon>
        <taxon>Eubacterium</taxon>
    </lineage>
</organism>
<sequence length="58" mass="6699">MKKTVFSGCLFCGVKNEHLLTNDFICAVSIYTNCFFAYNQTTIILSITVRTIDDKNWR</sequence>
<proteinExistence type="predicted"/>
<name>A0A6N3BSJ4_EUBLI</name>
<evidence type="ECO:0000313" key="1">
    <source>
        <dbReference type="EMBL" id="VYU06892.1"/>
    </source>
</evidence>
<reference evidence="1" key="1">
    <citation type="submission" date="2019-11" db="EMBL/GenBank/DDBJ databases">
        <authorList>
            <person name="Feng L."/>
        </authorList>
    </citation>
    <scope>NUCLEOTIDE SEQUENCE</scope>
    <source>
        <strain evidence="1">ElimosumLFYP34</strain>
    </source>
</reference>
<accession>A0A6N3BSJ4</accession>
<dbReference type="AlphaFoldDB" id="A0A6N3BSJ4"/>